<evidence type="ECO:0000313" key="2">
    <source>
        <dbReference type="Proteomes" id="UP000000657"/>
    </source>
</evidence>
<dbReference type="InterPro" id="IPR011990">
    <property type="entry name" value="TPR-like_helical_dom_sf"/>
</dbReference>
<keyword evidence="2" id="KW-1185">Reference proteome</keyword>
<dbReference type="EMBL" id="CT573213">
    <property type="protein sequence ID" value="CAJ61725.1"/>
    <property type="molecule type" value="Genomic_DNA"/>
</dbReference>
<evidence type="ECO:0000313" key="1">
    <source>
        <dbReference type="EMBL" id="CAJ61725.1"/>
    </source>
</evidence>
<reference evidence="1 2" key="1">
    <citation type="journal article" date="2007" name="Genome Res.">
        <title>Genome characteristics of facultatively symbiotic Frankia sp. strains reflect host range and host plant biogeography.</title>
        <authorList>
            <person name="Normand P."/>
            <person name="Lapierre P."/>
            <person name="Tisa L.S."/>
            <person name="Gogarten J.P."/>
            <person name="Alloisio N."/>
            <person name="Bagnarol E."/>
            <person name="Bassi C.A."/>
            <person name="Berry A.M."/>
            <person name="Bickhart D.M."/>
            <person name="Choisne N."/>
            <person name="Couloux A."/>
            <person name="Cournoyer B."/>
            <person name="Cruveiller S."/>
            <person name="Daubin V."/>
            <person name="Demange N."/>
            <person name="Francino M.P."/>
            <person name="Goltsman E."/>
            <person name="Huang Y."/>
            <person name="Kopp O.R."/>
            <person name="Labarre L."/>
            <person name="Lapidus A."/>
            <person name="Lavire C."/>
            <person name="Marechal J."/>
            <person name="Martinez M."/>
            <person name="Mastronunzio J.E."/>
            <person name="Mullin B.C."/>
            <person name="Niemann J."/>
            <person name="Pujic P."/>
            <person name="Rawnsley T."/>
            <person name="Rouy Z."/>
            <person name="Schenowitz C."/>
            <person name="Sellstedt A."/>
            <person name="Tavares F."/>
            <person name="Tomkins J.P."/>
            <person name="Vallenet D."/>
            <person name="Valverde C."/>
            <person name="Wall L.G."/>
            <person name="Wang Y."/>
            <person name="Medigue C."/>
            <person name="Benson D.R."/>
        </authorList>
    </citation>
    <scope>NUCLEOTIDE SEQUENCE [LARGE SCALE GENOMIC DNA]</scope>
    <source>
        <strain evidence="2">DSM 45986 / CECT 9034 / ACN14a</strain>
    </source>
</reference>
<dbReference type="SUPFAM" id="SSF48452">
    <property type="entry name" value="TPR-like"/>
    <property type="match status" value="1"/>
</dbReference>
<dbReference type="HOGENOM" id="CLU_2245994_0_0_11"/>
<gene>
    <name evidence="1" type="ordered locus">FRAAL3081</name>
</gene>
<proteinExistence type="predicted"/>
<dbReference type="AlphaFoldDB" id="Q0RL80"/>
<dbReference type="KEGG" id="fal:FRAAL3081"/>
<organism evidence="1 2">
    <name type="scientific">Frankia alni (strain DSM 45986 / CECT 9034 / ACN14a)</name>
    <dbReference type="NCBI Taxonomy" id="326424"/>
    <lineage>
        <taxon>Bacteria</taxon>
        <taxon>Bacillati</taxon>
        <taxon>Actinomycetota</taxon>
        <taxon>Actinomycetes</taxon>
        <taxon>Frankiales</taxon>
        <taxon>Frankiaceae</taxon>
        <taxon>Frankia</taxon>
    </lineage>
</organism>
<protein>
    <submittedName>
        <fullName evidence="1">Uncharacterized protein</fullName>
    </submittedName>
</protein>
<accession>Q0RL80</accession>
<dbReference type="Proteomes" id="UP000000657">
    <property type="component" value="Chromosome"/>
</dbReference>
<sequence>MRRLWDLHRSFQHLLHAMNPDGRYEDLAHIEAALAITPDDLTAVGAAALALTRAGRLRDATPFLRRLAAEEPRTALRLRRLAASGRLDPRTAHAALQLLEDPPG</sequence>
<name>Q0RL80_FRAAA</name>